<dbReference type="SUPFAM" id="SSF52540">
    <property type="entry name" value="P-loop containing nucleoside triphosphate hydrolases"/>
    <property type="match status" value="1"/>
</dbReference>
<sequence>MLPKLTLIIGAAASGKSTFAERLVTTTMRTRTYIATAQAFDDEMRAKIARHRDMRGAGWHTVEAPLDLPAALQQIPADHVVLIDCATLWLSNHLLAESDLEQAGAALLNALQTCPAPVVVVSNEVGAGVVPDNALSRKFREAQGRLNQTLATQAGLVVTVIAGLPMVLKGTLPEALE</sequence>
<keyword evidence="17" id="KW-0548">Nucleotidyltransferase</keyword>
<dbReference type="Pfam" id="PF02283">
    <property type="entry name" value="CobU"/>
    <property type="match status" value="1"/>
</dbReference>
<comment type="similarity">
    <text evidence="7 14">Belongs to the CobU/CobP family.</text>
</comment>
<dbReference type="GO" id="GO:0009236">
    <property type="term" value="P:cobalamin biosynthetic process"/>
    <property type="evidence" value="ECO:0007669"/>
    <property type="project" value="UniProtKB-UniRule"/>
</dbReference>
<comment type="catalytic activity">
    <reaction evidence="2 14">
        <text>adenosylcob(III)inamide phosphate + GTP + H(+) = adenosylcob(III)inamide-GDP + diphosphate</text>
        <dbReference type="Rhea" id="RHEA:22712"/>
        <dbReference type="ChEBI" id="CHEBI:15378"/>
        <dbReference type="ChEBI" id="CHEBI:33019"/>
        <dbReference type="ChEBI" id="CHEBI:37565"/>
        <dbReference type="ChEBI" id="CHEBI:58502"/>
        <dbReference type="ChEBI" id="CHEBI:60487"/>
        <dbReference type="EC" id="2.7.7.62"/>
    </reaction>
</comment>
<evidence type="ECO:0000256" key="8">
    <source>
        <dbReference type="ARBA" id="ARBA00022573"/>
    </source>
</evidence>
<protein>
    <recommendedName>
        <fullName evidence="14">Bifunctional adenosylcobalamin biosynthesis protein</fullName>
        <ecNumber evidence="14">2.7.1.156</ecNumber>
        <ecNumber evidence="14">2.7.7.62</ecNumber>
    </recommendedName>
</protein>
<evidence type="ECO:0000256" key="13">
    <source>
        <dbReference type="ARBA" id="ARBA00023134"/>
    </source>
</evidence>
<keyword evidence="12 14" id="KW-0067">ATP-binding</keyword>
<dbReference type="KEGG" id="pamo:BAR1_14950"/>
<feature type="binding site" evidence="16">
    <location>
        <begin position="10"/>
        <end position="17"/>
    </location>
    <ligand>
        <name>GTP</name>
        <dbReference type="ChEBI" id="CHEBI:37565"/>
    </ligand>
</feature>
<gene>
    <name evidence="17" type="ORF">BAR1_14950</name>
</gene>
<evidence type="ECO:0000313" key="18">
    <source>
        <dbReference type="Proteomes" id="UP000261704"/>
    </source>
</evidence>
<dbReference type="EC" id="2.7.7.62" evidence="14"/>
<dbReference type="InterPro" id="IPR003203">
    <property type="entry name" value="CobU/CobP"/>
</dbReference>
<keyword evidence="10 14" id="KW-0547">Nucleotide-binding</keyword>
<dbReference type="GO" id="GO:0005525">
    <property type="term" value="F:GTP binding"/>
    <property type="evidence" value="ECO:0007669"/>
    <property type="project" value="UniProtKB-UniRule"/>
</dbReference>
<evidence type="ECO:0000256" key="15">
    <source>
        <dbReference type="PIRSR" id="PIRSR006135-1"/>
    </source>
</evidence>
<comment type="pathway">
    <text evidence="5 14">Cofactor biosynthesis; adenosylcobalamin biosynthesis; adenosylcobalamin from cob(II)yrinate a,c-diamide: step 6/7.</text>
</comment>
<keyword evidence="11 14" id="KW-0418">Kinase</keyword>
<dbReference type="PANTHER" id="PTHR34848:SF1">
    <property type="entry name" value="BIFUNCTIONAL ADENOSYLCOBALAMIN BIOSYNTHESIS PROTEIN COBU"/>
    <property type="match status" value="1"/>
</dbReference>
<evidence type="ECO:0000256" key="10">
    <source>
        <dbReference type="ARBA" id="ARBA00022741"/>
    </source>
</evidence>
<keyword evidence="18" id="KW-1185">Reference proteome</keyword>
<organism evidence="17 18">
    <name type="scientific">Profundibacter amoris</name>
    <dbReference type="NCBI Taxonomy" id="2171755"/>
    <lineage>
        <taxon>Bacteria</taxon>
        <taxon>Pseudomonadati</taxon>
        <taxon>Pseudomonadota</taxon>
        <taxon>Alphaproteobacteria</taxon>
        <taxon>Rhodobacterales</taxon>
        <taxon>Paracoccaceae</taxon>
        <taxon>Profundibacter</taxon>
    </lineage>
</organism>
<comment type="pathway">
    <text evidence="6 14">Cofactor biosynthesis; adenosylcobalamin biosynthesis; adenosylcobalamin from cob(II)yrinate a,c-diamide: step 5/7.</text>
</comment>
<dbReference type="GO" id="GO:0008820">
    <property type="term" value="F:cobinamide phosphate guanylyltransferase activity"/>
    <property type="evidence" value="ECO:0007669"/>
    <property type="project" value="UniProtKB-UniRule"/>
</dbReference>
<evidence type="ECO:0000256" key="5">
    <source>
        <dbReference type="ARBA" id="ARBA00004692"/>
    </source>
</evidence>
<feature type="binding site" evidence="16">
    <location>
        <position position="63"/>
    </location>
    <ligand>
        <name>GTP</name>
        <dbReference type="ChEBI" id="CHEBI:37565"/>
    </ligand>
</feature>
<dbReference type="NCBIfam" id="NF004469">
    <property type="entry name" value="PRK05800.1"/>
    <property type="match status" value="1"/>
</dbReference>
<evidence type="ECO:0000256" key="1">
    <source>
        <dbReference type="ARBA" id="ARBA00000312"/>
    </source>
</evidence>
<dbReference type="PIRSF" id="PIRSF006135">
    <property type="entry name" value="CobU"/>
    <property type="match status" value="1"/>
</dbReference>
<proteinExistence type="inferred from homology"/>
<feature type="binding site" evidence="16">
    <location>
        <begin position="35"/>
        <end position="37"/>
    </location>
    <ligand>
        <name>GTP</name>
        <dbReference type="ChEBI" id="CHEBI:37565"/>
    </ligand>
</feature>
<dbReference type="AlphaFoldDB" id="A0A347UJT7"/>
<feature type="active site" description="GMP-histidine intermediate" evidence="15">
    <location>
        <position position="51"/>
    </location>
</feature>
<comment type="catalytic activity">
    <reaction evidence="1 14">
        <text>adenosylcob(III)inamide + ATP = adenosylcob(III)inamide phosphate + ADP + H(+)</text>
        <dbReference type="Rhea" id="RHEA:15769"/>
        <dbReference type="ChEBI" id="CHEBI:2480"/>
        <dbReference type="ChEBI" id="CHEBI:15378"/>
        <dbReference type="ChEBI" id="CHEBI:30616"/>
        <dbReference type="ChEBI" id="CHEBI:58502"/>
        <dbReference type="ChEBI" id="CHEBI:456216"/>
        <dbReference type="EC" id="2.7.1.156"/>
    </reaction>
</comment>
<dbReference type="RefSeq" id="WP_118943768.1">
    <property type="nucleotide sequence ID" value="NZ_CP032125.1"/>
</dbReference>
<dbReference type="OrthoDB" id="9788370at2"/>
<dbReference type="InterPro" id="IPR027417">
    <property type="entry name" value="P-loop_NTPase"/>
</dbReference>
<evidence type="ECO:0000256" key="3">
    <source>
        <dbReference type="ARBA" id="ARBA00001522"/>
    </source>
</evidence>
<feature type="binding site" evidence="16">
    <location>
        <position position="84"/>
    </location>
    <ligand>
        <name>GTP</name>
        <dbReference type="ChEBI" id="CHEBI:37565"/>
    </ligand>
</feature>
<evidence type="ECO:0000256" key="9">
    <source>
        <dbReference type="ARBA" id="ARBA00022679"/>
    </source>
</evidence>
<evidence type="ECO:0000256" key="2">
    <source>
        <dbReference type="ARBA" id="ARBA00000711"/>
    </source>
</evidence>
<keyword evidence="9 14" id="KW-0808">Transferase</keyword>
<comment type="function">
    <text evidence="4 14">Catalyzes ATP-dependent phosphorylation of adenosylcobinamide and addition of GMP to adenosylcobinamide phosphate.</text>
</comment>
<feature type="binding site" evidence="16">
    <location>
        <begin position="52"/>
        <end position="55"/>
    </location>
    <ligand>
        <name>GTP</name>
        <dbReference type="ChEBI" id="CHEBI:37565"/>
    </ligand>
</feature>
<reference evidence="17 18" key="1">
    <citation type="submission" date="2018-09" db="EMBL/GenBank/DDBJ databases">
        <title>Profundibacter amoris BAR1 gen. nov., sp. nov., a new member of the Roseobacter clade isolated at Lokis Castle Vent Field on the Arctic Mid-Oceanic Ridge.</title>
        <authorList>
            <person name="Le Moine Bauer S."/>
            <person name="Sjoeberg A.G."/>
            <person name="L'Haridon S."/>
            <person name="Stokke R."/>
            <person name="Roalkvam I."/>
            <person name="Steen I.H."/>
            <person name="Dahle H."/>
        </authorList>
    </citation>
    <scope>NUCLEOTIDE SEQUENCE [LARGE SCALE GENOMIC DNA]</scope>
    <source>
        <strain evidence="17 18">BAR1</strain>
    </source>
</reference>
<dbReference type="EC" id="2.7.1.156" evidence="14"/>
<keyword evidence="8 14" id="KW-0169">Cobalamin biosynthesis</keyword>
<evidence type="ECO:0000256" key="14">
    <source>
        <dbReference type="PIRNR" id="PIRNR006135"/>
    </source>
</evidence>
<dbReference type="GO" id="GO:0005524">
    <property type="term" value="F:ATP binding"/>
    <property type="evidence" value="ECO:0007669"/>
    <property type="project" value="UniProtKB-UniRule"/>
</dbReference>
<dbReference type="Proteomes" id="UP000261704">
    <property type="component" value="Chromosome"/>
</dbReference>
<keyword evidence="13 14" id="KW-0342">GTP-binding</keyword>
<name>A0A347UJT7_9RHOB</name>
<dbReference type="Gene3D" id="3.40.50.300">
    <property type="entry name" value="P-loop containing nucleotide triphosphate hydrolases"/>
    <property type="match status" value="1"/>
</dbReference>
<dbReference type="GO" id="GO:0043752">
    <property type="term" value="F:adenosylcobinamide kinase activity"/>
    <property type="evidence" value="ECO:0007669"/>
    <property type="project" value="UniProtKB-EC"/>
</dbReference>
<evidence type="ECO:0000256" key="12">
    <source>
        <dbReference type="ARBA" id="ARBA00022840"/>
    </source>
</evidence>
<comment type="catalytic activity">
    <reaction evidence="3">
        <text>adenosylcob(III)inamide + GTP = adenosylcob(III)inamide phosphate + GDP + H(+)</text>
        <dbReference type="Rhea" id="RHEA:15765"/>
        <dbReference type="ChEBI" id="CHEBI:2480"/>
        <dbReference type="ChEBI" id="CHEBI:15378"/>
        <dbReference type="ChEBI" id="CHEBI:37565"/>
        <dbReference type="ChEBI" id="CHEBI:58189"/>
        <dbReference type="ChEBI" id="CHEBI:58502"/>
        <dbReference type="EC" id="2.7.1.156"/>
    </reaction>
</comment>
<evidence type="ECO:0000256" key="11">
    <source>
        <dbReference type="ARBA" id="ARBA00022777"/>
    </source>
</evidence>
<accession>A0A347UJT7</accession>
<dbReference type="EMBL" id="CP032125">
    <property type="protein sequence ID" value="AXX99115.1"/>
    <property type="molecule type" value="Genomic_DNA"/>
</dbReference>
<evidence type="ECO:0000256" key="7">
    <source>
        <dbReference type="ARBA" id="ARBA00007490"/>
    </source>
</evidence>
<evidence type="ECO:0000313" key="17">
    <source>
        <dbReference type="EMBL" id="AXX99115.1"/>
    </source>
</evidence>
<dbReference type="CDD" id="cd00544">
    <property type="entry name" value="CobU"/>
    <property type="match status" value="1"/>
</dbReference>
<dbReference type="UniPathway" id="UPA00148">
    <property type="reaction ID" value="UER00236"/>
</dbReference>
<evidence type="ECO:0000256" key="4">
    <source>
        <dbReference type="ARBA" id="ARBA00003889"/>
    </source>
</evidence>
<evidence type="ECO:0000256" key="6">
    <source>
        <dbReference type="ARBA" id="ARBA00005159"/>
    </source>
</evidence>
<evidence type="ECO:0000256" key="16">
    <source>
        <dbReference type="PIRSR" id="PIRSR006135-2"/>
    </source>
</evidence>
<dbReference type="PANTHER" id="PTHR34848">
    <property type="match status" value="1"/>
</dbReference>